<reference evidence="2" key="2">
    <citation type="submission" date="2022-04" db="EMBL/GenBank/DDBJ databases">
        <title>Complete Genome Sequence of Flavobacterium sediminilitoris YSM-43, Isolated from a Tidal Sediment.</title>
        <authorList>
            <person name="Lee P.A."/>
        </authorList>
    </citation>
    <scope>NUCLEOTIDE SEQUENCE</scope>
    <source>
        <strain evidence="2">YSM-43</strain>
    </source>
</reference>
<dbReference type="RefSeq" id="WP_246915068.1">
    <property type="nucleotide sequence ID" value="NZ_CP090145.1"/>
</dbReference>
<evidence type="ECO:0000256" key="1">
    <source>
        <dbReference type="SAM" id="MobiDB-lite"/>
    </source>
</evidence>
<dbReference type="Proteomes" id="UP000830454">
    <property type="component" value="Chromosome"/>
</dbReference>
<reference evidence="2" key="1">
    <citation type="submission" date="2021-12" db="EMBL/GenBank/DDBJ databases">
        <authorList>
            <person name="Cha I.-T."/>
            <person name="Lee K.-E."/>
            <person name="Park S.-J."/>
        </authorList>
    </citation>
    <scope>NUCLEOTIDE SEQUENCE</scope>
    <source>
        <strain evidence="2">YSM-43</strain>
    </source>
</reference>
<evidence type="ECO:0008006" key="4">
    <source>
        <dbReference type="Google" id="ProtNLM"/>
    </source>
</evidence>
<organism evidence="2 3">
    <name type="scientific">Flavobacterium sediminilitoris</name>
    <dbReference type="NCBI Taxonomy" id="2024526"/>
    <lineage>
        <taxon>Bacteria</taxon>
        <taxon>Pseudomonadati</taxon>
        <taxon>Bacteroidota</taxon>
        <taxon>Flavobacteriia</taxon>
        <taxon>Flavobacteriales</taxon>
        <taxon>Flavobacteriaceae</taxon>
        <taxon>Flavobacterium</taxon>
    </lineage>
</organism>
<proteinExistence type="predicted"/>
<dbReference type="EMBL" id="CP090145">
    <property type="protein sequence ID" value="UOX32390.1"/>
    <property type="molecule type" value="Genomic_DNA"/>
</dbReference>
<keyword evidence="3" id="KW-1185">Reference proteome</keyword>
<feature type="region of interest" description="Disordered" evidence="1">
    <location>
        <begin position="193"/>
        <end position="227"/>
    </location>
</feature>
<accession>A0ABY4HIM9</accession>
<protein>
    <recommendedName>
        <fullName evidence="4">TonB C-terminal domain-containing protein</fullName>
    </recommendedName>
</protein>
<feature type="compositionally biased region" description="Low complexity" evidence="1">
    <location>
        <begin position="206"/>
        <end position="218"/>
    </location>
</feature>
<sequence length="315" mass="35796">MDRIFFSALFVILFVNNTIGQKVNNKVGDSIYGDFNGDKKIEYAYRKLIKKGVGNPLEDGSPDVYEVCFSDANIKPIKDDFYWFILINEGDLDNDGSDELSVREDPMNGCLGLVKTFTIKKEETYYLIEPFPFYRGSCDNEISINPEDLVEKTSNAVYYYEYEASNSYVVNNIGKKLFGKKNKAFDLKVKQTEKDTLQSNKKNNDTLKNLKSNNDKTNSVNEPNKGLEESPLVGRKIRYKPVVENTCNEFGKVIIEVIVDRNGNVLNVVNSNGTKASSCLINIAKINAKNTKWESDLNAPERQFGYLTYNFSLKE</sequence>
<evidence type="ECO:0000313" key="3">
    <source>
        <dbReference type="Proteomes" id="UP000830454"/>
    </source>
</evidence>
<evidence type="ECO:0000313" key="2">
    <source>
        <dbReference type="EMBL" id="UOX32390.1"/>
    </source>
</evidence>
<name>A0ABY4HIM9_9FLAO</name>
<gene>
    <name evidence="2" type="ORF">LXD69_10030</name>
</gene>